<evidence type="ECO:0000256" key="1">
    <source>
        <dbReference type="SAM" id="MobiDB-lite"/>
    </source>
</evidence>
<dbReference type="OrthoDB" id="427505at2759"/>
<evidence type="ECO:0000256" key="2">
    <source>
        <dbReference type="SAM" id="Phobius"/>
    </source>
</evidence>
<dbReference type="EMBL" id="CAMXCT030004179">
    <property type="protein sequence ID" value="CAL4795321.1"/>
    <property type="molecule type" value="Genomic_DNA"/>
</dbReference>
<keyword evidence="5" id="KW-1185">Reference proteome</keyword>
<accession>A0A9P1GF35</accession>
<reference evidence="3" key="1">
    <citation type="submission" date="2022-10" db="EMBL/GenBank/DDBJ databases">
        <authorList>
            <person name="Chen Y."/>
            <person name="Dougan E. K."/>
            <person name="Chan C."/>
            <person name="Rhodes N."/>
            <person name="Thang M."/>
        </authorList>
    </citation>
    <scope>NUCLEOTIDE SEQUENCE</scope>
</reference>
<dbReference type="EMBL" id="CAMXCT020004179">
    <property type="protein sequence ID" value="CAL1161384.1"/>
    <property type="molecule type" value="Genomic_DNA"/>
</dbReference>
<evidence type="ECO:0000313" key="3">
    <source>
        <dbReference type="EMBL" id="CAI4008009.1"/>
    </source>
</evidence>
<feature type="transmembrane region" description="Helical" evidence="2">
    <location>
        <begin position="384"/>
        <end position="402"/>
    </location>
</feature>
<reference evidence="4 5" key="2">
    <citation type="submission" date="2024-05" db="EMBL/GenBank/DDBJ databases">
        <authorList>
            <person name="Chen Y."/>
            <person name="Shah S."/>
            <person name="Dougan E. K."/>
            <person name="Thang M."/>
            <person name="Chan C."/>
        </authorList>
    </citation>
    <scope>NUCLEOTIDE SEQUENCE [LARGE SCALE GENOMIC DNA]</scope>
</reference>
<dbReference type="AlphaFoldDB" id="A0A9P1GF35"/>
<feature type="region of interest" description="Disordered" evidence="1">
    <location>
        <begin position="212"/>
        <end position="232"/>
    </location>
</feature>
<feature type="transmembrane region" description="Helical" evidence="2">
    <location>
        <begin position="40"/>
        <end position="60"/>
    </location>
</feature>
<keyword evidence="2" id="KW-0812">Transmembrane</keyword>
<keyword evidence="2" id="KW-0472">Membrane</keyword>
<feature type="transmembrane region" description="Helical" evidence="2">
    <location>
        <begin position="6"/>
        <end position="28"/>
    </location>
</feature>
<feature type="transmembrane region" description="Helical" evidence="2">
    <location>
        <begin position="80"/>
        <end position="104"/>
    </location>
</feature>
<feature type="transmembrane region" description="Helical" evidence="2">
    <location>
        <begin position="317"/>
        <end position="341"/>
    </location>
</feature>
<gene>
    <name evidence="3" type="ORF">C1SCF055_LOCUS33502</name>
</gene>
<dbReference type="Proteomes" id="UP001152797">
    <property type="component" value="Unassembled WGS sequence"/>
</dbReference>
<evidence type="ECO:0000313" key="5">
    <source>
        <dbReference type="Proteomes" id="UP001152797"/>
    </source>
</evidence>
<feature type="transmembrane region" description="Helical" evidence="2">
    <location>
        <begin position="138"/>
        <end position="154"/>
    </location>
</feature>
<protein>
    <submittedName>
        <fullName evidence="3">Uncharacterized protein</fullName>
    </submittedName>
</protein>
<name>A0A9P1GF35_9DINO</name>
<dbReference type="SUPFAM" id="SSF103481">
    <property type="entry name" value="Multidrug resistance efflux transporter EmrE"/>
    <property type="match status" value="2"/>
</dbReference>
<feature type="compositionally biased region" description="Basic and acidic residues" evidence="1">
    <location>
        <begin position="212"/>
        <end position="224"/>
    </location>
</feature>
<organism evidence="3">
    <name type="scientific">Cladocopium goreaui</name>
    <dbReference type="NCBI Taxonomy" id="2562237"/>
    <lineage>
        <taxon>Eukaryota</taxon>
        <taxon>Sar</taxon>
        <taxon>Alveolata</taxon>
        <taxon>Dinophyceae</taxon>
        <taxon>Suessiales</taxon>
        <taxon>Symbiodiniaceae</taxon>
        <taxon>Cladocopium</taxon>
    </lineage>
</organism>
<keyword evidence="2" id="KW-1133">Transmembrane helix</keyword>
<feature type="transmembrane region" description="Helical" evidence="2">
    <location>
        <begin position="111"/>
        <end position="132"/>
    </location>
</feature>
<sequence length="408" mass="43526">MTTLVPLLLAASGGFLWAFGVLGKRLGVEGATNANRGVRAALTIFVYTLTTAITPLFNVWRLGSEGWHRTWNNPEWSSRLPLLIICGVVSGIGGLLGTIAFAWAAGSSSGLISMIENGTYTMMSAIIIAIYFQEHPKTQAYFGFALIMLGVVLAQKSSTQRMEVQQEETSDGESSVASAAAAASVANRSRASSNGSGAIELGERKAERIGMGDCESLERSDTRMETSSSDCDDSFVAPTRFRVQAVALAVVAGTCWGFGPLGKKIGVHGSTDDQKAEWAACTYFVYMLSTTVVPLLRVICSDATERRESLRDASFRWLLLGTVVCGIISGCGGMLSTFAFAQENEGYSGALISTVENGIYTVFGAVLITVLFKESLSKQQMISAACVTLAIVIFGLDFHALGKLFGWK</sequence>
<evidence type="ECO:0000313" key="4">
    <source>
        <dbReference type="EMBL" id="CAL4795321.1"/>
    </source>
</evidence>
<dbReference type="InterPro" id="IPR037185">
    <property type="entry name" value="EmrE-like"/>
</dbReference>
<proteinExistence type="predicted"/>
<comment type="caution">
    <text evidence="3">The sequence shown here is derived from an EMBL/GenBank/DDBJ whole genome shotgun (WGS) entry which is preliminary data.</text>
</comment>
<dbReference type="EMBL" id="CAMXCT010004179">
    <property type="protein sequence ID" value="CAI4008009.1"/>
    <property type="molecule type" value="Genomic_DNA"/>
</dbReference>
<feature type="transmembrane region" description="Helical" evidence="2">
    <location>
        <begin position="347"/>
        <end position="372"/>
    </location>
</feature>